<keyword evidence="5" id="KW-1185">Reference proteome</keyword>
<dbReference type="AlphaFoldDB" id="A0A4Q7NXU4"/>
<proteinExistence type="predicted"/>
<evidence type="ECO:0000259" key="3">
    <source>
        <dbReference type="Pfam" id="PF18962"/>
    </source>
</evidence>
<feature type="domain" description="Secretion system C-terminal sorting" evidence="3">
    <location>
        <begin position="66"/>
        <end position="138"/>
    </location>
</feature>
<dbReference type="InterPro" id="IPR026444">
    <property type="entry name" value="Secre_tail"/>
</dbReference>
<evidence type="ECO:0000256" key="2">
    <source>
        <dbReference type="SAM" id="SignalP"/>
    </source>
</evidence>
<reference evidence="4 5" key="1">
    <citation type="submission" date="2019-02" db="EMBL/GenBank/DDBJ databases">
        <title>Genomic Encyclopedia of Type Strains, Phase IV (KMG-IV): sequencing the most valuable type-strain genomes for metagenomic binning, comparative biology and taxonomic classification.</title>
        <authorList>
            <person name="Goeker M."/>
        </authorList>
    </citation>
    <scope>NUCLEOTIDE SEQUENCE [LARGE SCALE GENOMIC DNA]</scope>
    <source>
        <strain evidence="4 5">DSM 17196</strain>
    </source>
</reference>
<feature type="chain" id="PRO_5021010649" evidence="2">
    <location>
        <begin position="21"/>
        <end position="139"/>
    </location>
</feature>
<dbReference type="Proteomes" id="UP000292262">
    <property type="component" value="Unassembled WGS sequence"/>
</dbReference>
<dbReference type="OrthoDB" id="624837at2"/>
<evidence type="ECO:0000256" key="1">
    <source>
        <dbReference type="ARBA" id="ARBA00022729"/>
    </source>
</evidence>
<sequence length="139" mass="15450">MTYKKLFPILGLLMVLSVQAKEKEKSSKTPTQKTVLVADHVVTVNTNVTGCLLSVDTPTGIEGFRVWPNPLENKQGIIQFPANFDKVEVSVVSLTGKVVQQQTVYKNNPSLSLTKLSIGMYLVKFKHEKNTAVYKLIID</sequence>
<evidence type="ECO:0000313" key="5">
    <source>
        <dbReference type="Proteomes" id="UP000292262"/>
    </source>
</evidence>
<dbReference type="Pfam" id="PF18962">
    <property type="entry name" value="Por_Secre_tail"/>
    <property type="match status" value="1"/>
</dbReference>
<dbReference type="EMBL" id="SGXE01000004">
    <property type="protein sequence ID" value="RZS92226.1"/>
    <property type="molecule type" value="Genomic_DNA"/>
</dbReference>
<accession>A0A4Q7NXU4</accession>
<feature type="signal peptide" evidence="2">
    <location>
        <begin position="1"/>
        <end position="20"/>
    </location>
</feature>
<dbReference type="NCBIfam" id="TIGR04183">
    <property type="entry name" value="Por_Secre_tail"/>
    <property type="match status" value="1"/>
</dbReference>
<gene>
    <name evidence="4" type="ORF">EV197_2862</name>
</gene>
<organism evidence="4 5">
    <name type="scientific">Aquimarina brevivitae</name>
    <dbReference type="NCBI Taxonomy" id="323412"/>
    <lineage>
        <taxon>Bacteria</taxon>
        <taxon>Pseudomonadati</taxon>
        <taxon>Bacteroidota</taxon>
        <taxon>Flavobacteriia</taxon>
        <taxon>Flavobacteriales</taxon>
        <taxon>Flavobacteriaceae</taxon>
        <taxon>Aquimarina</taxon>
    </lineage>
</organism>
<comment type="caution">
    <text evidence="4">The sequence shown here is derived from an EMBL/GenBank/DDBJ whole genome shotgun (WGS) entry which is preliminary data.</text>
</comment>
<name>A0A4Q7NXU4_9FLAO</name>
<keyword evidence="1 2" id="KW-0732">Signal</keyword>
<evidence type="ECO:0000313" key="4">
    <source>
        <dbReference type="EMBL" id="RZS92226.1"/>
    </source>
</evidence>
<protein>
    <submittedName>
        <fullName evidence="4">Putative secreted protein (Por secretion system target)</fullName>
    </submittedName>
</protein>
<dbReference type="RefSeq" id="WP_130287391.1">
    <property type="nucleotide sequence ID" value="NZ_SGXE01000004.1"/>
</dbReference>